<evidence type="ECO:0000313" key="2">
    <source>
        <dbReference type="EMBL" id="MCH6163035.1"/>
    </source>
</evidence>
<organism evidence="2 3">
    <name type="scientific">Streptomyces marispadix</name>
    <dbReference type="NCBI Taxonomy" id="2922868"/>
    <lineage>
        <taxon>Bacteria</taxon>
        <taxon>Bacillati</taxon>
        <taxon>Actinomycetota</taxon>
        <taxon>Actinomycetes</taxon>
        <taxon>Kitasatosporales</taxon>
        <taxon>Streptomycetaceae</taxon>
        <taxon>Streptomyces</taxon>
    </lineage>
</organism>
<sequence length="203" mass="21226">MPLIPEEPQIHESVPGSRNSAAATRTPQASRPAAPIPGPRAPSRPTPPRADSKGPTPGRPGNVRTGGPQRPNAASARPAAQIELVTASDATAVDQADETVDKLLDEGTPPGDVLVVTTGEQHPWAQHELSFGEDAYWRQLADGEDVFCVHTSALSRVGRRAVVVLAVNGGTDAQAAEALPAALAKAERSLIVCGDPQRLRQLL</sequence>
<gene>
    <name evidence="2" type="ORF">MMA15_22380</name>
</gene>
<name>A0ABS9T3D2_9ACTN</name>
<feature type="compositionally biased region" description="Pro residues" evidence="1">
    <location>
        <begin position="34"/>
        <end position="48"/>
    </location>
</feature>
<evidence type="ECO:0000313" key="3">
    <source>
        <dbReference type="Proteomes" id="UP001166784"/>
    </source>
</evidence>
<accession>A0ABS9T3D2</accession>
<reference evidence="2" key="1">
    <citation type="submission" date="2022-03" db="EMBL/GenBank/DDBJ databases">
        <authorList>
            <person name="Santos J.D.N."/>
            <person name="Kallscheuer N."/>
            <person name="Jogler C."/>
            <person name="Lage O.M."/>
        </authorList>
    </citation>
    <scope>NUCLEOTIDE SEQUENCE</scope>
    <source>
        <strain evidence="2">M600PL45_2</strain>
    </source>
</reference>
<keyword evidence="3" id="KW-1185">Reference proteome</keyword>
<protein>
    <submittedName>
        <fullName evidence="2">Uncharacterized protein</fullName>
    </submittedName>
</protein>
<dbReference type="EMBL" id="JAKWJU010000002">
    <property type="protein sequence ID" value="MCH6163035.1"/>
    <property type="molecule type" value="Genomic_DNA"/>
</dbReference>
<evidence type="ECO:0000256" key="1">
    <source>
        <dbReference type="SAM" id="MobiDB-lite"/>
    </source>
</evidence>
<comment type="caution">
    <text evidence="2">The sequence shown here is derived from an EMBL/GenBank/DDBJ whole genome shotgun (WGS) entry which is preliminary data.</text>
</comment>
<proteinExistence type="predicted"/>
<feature type="region of interest" description="Disordered" evidence="1">
    <location>
        <begin position="1"/>
        <end position="78"/>
    </location>
</feature>
<reference evidence="2" key="2">
    <citation type="journal article" date="2023" name="Int. J. Syst. Evol. Microbiol.">
        <title>Streptomyces marispadix sp. nov., isolated from marine beach sediment of the Northern Coast of Portugal.</title>
        <authorList>
            <person name="dos Santos J.D.N."/>
            <person name="Vitorino I.R."/>
            <person name="Kallscheuer N."/>
            <person name="Srivastava A."/>
            <person name="Krautwurst S."/>
            <person name="Marz M."/>
            <person name="Jogler C."/>
            <person name="Lobo Da Cunha A."/>
            <person name="Catita J."/>
            <person name="Goncalves H."/>
            <person name="Gonzalez I."/>
            <person name="Reyes F."/>
            <person name="Lage O.M."/>
        </authorList>
    </citation>
    <scope>NUCLEOTIDE SEQUENCE</scope>
    <source>
        <strain evidence="2">M600PL45_2</strain>
    </source>
</reference>
<dbReference type="Proteomes" id="UP001166784">
    <property type="component" value="Unassembled WGS sequence"/>
</dbReference>
<feature type="compositionally biased region" description="Polar residues" evidence="1">
    <location>
        <begin position="16"/>
        <end position="28"/>
    </location>
</feature>